<accession>A0A4D7B4Z2</accession>
<dbReference type="InterPro" id="IPR001258">
    <property type="entry name" value="NHL_repeat"/>
</dbReference>
<dbReference type="PANTHER" id="PTHR10680">
    <property type="entry name" value="PEPTIDYL-GLYCINE ALPHA-AMIDATING MONOOXYGENASE"/>
    <property type="match status" value="1"/>
</dbReference>
<dbReference type="OrthoDB" id="9792285at2"/>
<dbReference type="EMBL" id="CP039690">
    <property type="protein sequence ID" value="QCI63087.1"/>
    <property type="molecule type" value="Genomic_DNA"/>
</dbReference>
<feature type="repeat" description="NHL" evidence="4">
    <location>
        <begin position="160"/>
        <end position="199"/>
    </location>
</feature>
<dbReference type="RefSeq" id="WP_136958549.1">
    <property type="nucleotide sequence ID" value="NZ_CP039690.1"/>
</dbReference>
<dbReference type="AlphaFoldDB" id="A0A4D7B4Z2"/>
<keyword evidence="1" id="KW-0732">Signal</keyword>
<evidence type="ECO:0008006" key="7">
    <source>
        <dbReference type="Google" id="ProtNLM"/>
    </source>
</evidence>
<dbReference type="SUPFAM" id="SSF63829">
    <property type="entry name" value="Calcium-dependent phosphotriesterase"/>
    <property type="match status" value="1"/>
</dbReference>
<dbReference type="Pfam" id="PF01436">
    <property type="entry name" value="NHL"/>
    <property type="match status" value="1"/>
</dbReference>
<evidence type="ECO:0000256" key="4">
    <source>
        <dbReference type="PROSITE-ProRule" id="PRU00504"/>
    </source>
</evidence>
<dbReference type="PROSITE" id="PS51125">
    <property type="entry name" value="NHL"/>
    <property type="match status" value="1"/>
</dbReference>
<evidence type="ECO:0000256" key="1">
    <source>
        <dbReference type="ARBA" id="ARBA00022729"/>
    </source>
</evidence>
<keyword evidence="6" id="KW-1185">Reference proteome</keyword>
<dbReference type="CDD" id="cd14958">
    <property type="entry name" value="NHL_PAL_like"/>
    <property type="match status" value="1"/>
</dbReference>
<sequence>MGEIFGTGGLSFAAQADWARLPDEIRLGDVAGIAIDRRDRVYLFNRGDHPVVVLDRQGSLVDSWGQDIFSNAHGAHIGADDCLYLTDNGDHTLRKFSLDGKLLLTIGEPKRPAPFMSGRPFCRCTHSALSPKGEIYVSDGYGNAAIHKFAPDGRHLLSWGQPGSGPGEFNLPHNICCDADGWVYVADRENHRVQVFDGNGRYETQINNMHRPSGLAITTGPCPHCIVGELAPYQPVNRLTPNLGPRVSILDQSGKLVSRLDRGAGAGLEPGQFVSPHSIALDSLGDLYVGEVAATDWLAVFPDQPKPPALRRFQKFARVAAAVNA</sequence>
<dbReference type="KEGG" id="pstg:E8M01_01825"/>
<evidence type="ECO:0000256" key="3">
    <source>
        <dbReference type="ARBA" id="ARBA00023180"/>
    </source>
</evidence>
<gene>
    <name evidence="5" type="ORF">E8M01_01825</name>
</gene>
<dbReference type="InterPro" id="IPR011042">
    <property type="entry name" value="6-blade_b-propeller_TolB-like"/>
</dbReference>
<dbReference type="PANTHER" id="PTHR10680:SF38">
    <property type="entry name" value="BLL1368 PROTEIN"/>
    <property type="match status" value="1"/>
</dbReference>
<organism evidence="5 6">
    <name type="scientific">Phreatobacter stygius</name>
    <dbReference type="NCBI Taxonomy" id="1940610"/>
    <lineage>
        <taxon>Bacteria</taxon>
        <taxon>Pseudomonadati</taxon>
        <taxon>Pseudomonadota</taxon>
        <taxon>Alphaproteobacteria</taxon>
        <taxon>Hyphomicrobiales</taxon>
        <taxon>Phreatobacteraceae</taxon>
        <taxon>Phreatobacter</taxon>
    </lineage>
</organism>
<reference evidence="5 6" key="1">
    <citation type="submission" date="2019-04" db="EMBL/GenBank/DDBJ databases">
        <title>Phreatobacter aquaticus sp. nov.</title>
        <authorList>
            <person name="Choi A."/>
        </authorList>
    </citation>
    <scope>NUCLEOTIDE SEQUENCE [LARGE SCALE GENOMIC DNA]</scope>
    <source>
        <strain evidence="5 6">KCTC 52518</strain>
    </source>
</reference>
<proteinExistence type="predicted"/>
<evidence type="ECO:0000313" key="6">
    <source>
        <dbReference type="Proteomes" id="UP000298781"/>
    </source>
</evidence>
<protein>
    <recommendedName>
        <fullName evidence="7">6-bladed beta-propeller</fullName>
    </recommendedName>
</protein>
<name>A0A4D7B4Z2_9HYPH</name>
<keyword evidence="2" id="KW-0677">Repeat</keyword>
<keyword evidence="3" id="KW-0325">Glycoprotein</keyword>
<evidence type="ECO:0000313" key="5">
    <source>
        <dbReference type="EMBL" id="QCI63087.1"/>
    </source>
</evidence>
<dbReference type="Proteomes" id="UP000298781">
    <property type="component" value="Chromosome"/>
</dbReference>
<evidence type="ECO:0000256" key="2">
    <source>
        <dbReference type="ARBA" id="ARBA00022737"/>
    </source>
</evidence>
<dbReference type="Gene3D" id="2.120.10.30">
    <property type="entry name" value="TolB, C-terminal domain"/>
    <property type="match status" value="1"/>
</dbReference>